<evidence type="ECO:0000313" key="2">
    <source>
        <dbReference type="Proteomes" id="UP001458880"/>
    </source>
</evidence>
<accession>A0AAW1GCI5</accession>
<reference evidence="1 2" key="1">
    <citation type="journal article" date="2024" name="BMC Genomics">
        <title>De novo assembly and annotation of Popillia japonica's genome with initial clues to its potential as an invasive pest.</title>
        <authorList>
            <person name="Cucini C."/>
            <person name="Boschi S."/>
            <person name="Funari R."/>
            <person name="Cardaioli E."/>
            <person name="Iannotti N."/>
            <person name="Marturano G."/>
            <person name="Paoli F."/>
            <person name="Bruttini M."/>
            <person name="Carapelli A."/>
            <person name="Frati F."/>
            <person name="Nardi F."/>
        </authorList>
    </citation>
    <scope>NUCLEOTIDE SEQUENCE [LARGE SCALE GENOMIC DNA]</scope>
    <source>
        <strain evidence="1">DMR45628</strain>
    </source>
</reference>
<gene>
    <name evidence="1" type="ORF">QE152_g41556</name>
</gene>
<organism evidence="1 2">
    <name type="scientific">Popillia japonica</name>
    <name type="common">Japanese beetle</name>
    <dbReference type="NCBI Taxonomy" id="7064"/>
    <lineage>
        <taxon>Eukaryota</taxon>
        <taxon>Metazoa</taxon>
        <taxon>Ecdysozoa</taxon>
        <taxon>Arthropoda</taxon>
        <taxon>Hexapoda</taxon>
        <taxon>Insecta</taxon>
        <taxon>Pterygota</taxon>
        <taxon>Neoptera</taxon>
        <taxon>Endopterygota</taxon>
        <taxon>Coleoptera</taxon>
        <taxon>Polyphaga</taxon>
        <taxon>Scarabaeiformia</taxon>
        <taxon>Scarabaeidae</taxon>
        <taxon>Rutelinae</taxon>
        <taxon>Popillia</taxon>
    </lineage>
</organism>
<dbReference type="AlphaFoldDB" id="A0AAW1GCI5"/>
<dbReference type="EMBL" id="JASPKY010005028">
    <property type="protein sequence ID" value="KAK9659781.1"/>
    <property type="molecule type" value="Genomic_DNA"/>
</dbReference>
<proteinExistence type="predicted"/>
<evidence type="ECO:0000313" key="1">
    <source>
        <dbReference type="EMBL" id="KAK9659781.1"/>
    </source>
</evidence>
<keyword evidence="2" id="KW-1185">Reference proteome</keyword>
<sequence>MSLMLGNMTKIGINITNGKLKAIKALHYIAWGNEGQPRRVRKAVGSFTGFGFDKNTEDYAKKIEDIIQNMELTDLVAVCHILDLNYSGMRRKLKI</sequence>
<name>A0AAW1GCI5_POPJA</name>
<comment type="caution">
    <text evidence="1">The sequence shown here is derived from an EMBL/GenBank/DDBJ whole genome shotgun (WGS) entry which is preliminary data.</text>
</comment>
<protein>
    <submittedName>
        <fullName evidence="1">Uncharacterized protein</fullName>
    </submittedName>
</protein>
<dbReference type="Proteomes" id="UP001458880">
    <property type="component" value="Unassembled WGS sequence"/>
</dbReference>